<evidence type="ECO:0000313" key="2">
    <source>
        <dbReference type="EMBL" id="MDU0112560.1"/>
    </source>
</evidence>
<comment type="caution">
    <text evidence="2">The sequence shown here is derived from an EMBL/GenBank/DDBJ whole genome shotgun (WGS) entry which is preliminary data.</text>
</comment>
<dbReference type="RefSeq" id="WP_216055114.1">
    <property type="nucleotide sequence ID" value="NZ_JAWCUA010000003.1"/>
</dbReference>
<name>A0ABU3QYP4_9GAMM</name>
<accession>A0ABU3QYP4</accession>
<evidence type="ECO:0000313" key="3">
    <source>
        <dbReference type="Proteomes" id="UP001257914"/>
    </source>
</evidence>
<reference evidence="2 3" key="1">
    <citation type="submission" date="2023-10" db="EMBL/GenBank/DDBJ databases">
        <title>Psychrosphaera aquimaarina strain SW33 isolated from seawater.</title>
        <authorList>
            <person name="Bayburt H."/>
            <person name="Kim J.M."/>
            <person name="Choi B.J."/>
            <person name="Jeon C.O."/>
        </authorList>
    </citation>
    <scope>NUCLEOTIDE SEQUENCE [LARGE SCALE GENOMIC DNA]</scope>
    <source>
        <strain evidence="2 3">KCTC 52743</strain>
    </source>
</reference>
<sequence>MKFTTNIQLGVLIANKRKKLGLTQTQLSEMCGINQKDISLIESGKSRPDIERLLPILSKLKLEMQLVDKETDKPTYTTSW</sequence>
<dbReference type="Proteomes" id="UP001257914">
    <property type="component" value="Unassembled WGS sequence"/>
</dbReference>
<dbReference type="InterPro" id="IPR001387">
    <property type="entry name" value="Cro/C1-type_HTH"/>
</dbReference>
<protein>
    <submittedName>
        <fullName evidence="2">Helix-turn-helix domain-containing protein</fullName>
    </submittedName>
</protein>
<feature type="domain" description="HTH cro/C1-type" evidence="1">
    <location>
        <begin position="13"/>
        <end position="67"/>
    </location>
</feature>
<dbReference type="SMART" id="SM00530">
    <property type="entry name" value="HTH_XRE"/>
    <property type="match status" value="1"/>
</dbReference>
<organism evidence="2 3">
    <name type="scientific">Psychrosphaera aquimarina</name>
    <dbReference type="NCBI Taxonomy" id="2044854"/>
    <lineage>
        <taxon>Bacteria</taxon>
        <taxon>Pseudomonadati</taxon>
        <taxon>Pseudomonadota</taxon>
        <taxon>Gammaproteobacteria</taxon>
        <taxon>Alteromonadales</taxon>
        <taxon>Pseudoalteromonadaceae</taxon>
        <taxon>Psychrosphaera</taxon>
    </lineage>
</organism>
<dbReference type="CDD" id="cd00093">
    <property type="entry name" value="HTH_XRE"/>
    <property type="match status" value="1"/>
</dbReference>
<proteinExistence type="predicted"/>
<dbReference type="Pfam" id="PF01381">
    <property type="entry name" value="HTH_3"/>
    <property type="match status" value="1"/>
</dbReference>
<dbReference type="EMBL" id="JAWCUA010000003">
    <property type="protein sequence ID" value="MDU0112560.1"/>
    <property type="molecule type" value="Genomic_DNA"/>
</dbReference>
<dbReference type="PROSITE" id="PS50943">
    <property type="entry name" value="HTH_CROC1"/>
    <property type="match status" value="1"/>
</dbReference>
<gene>
    <name evidence="2" type="ORF">RT723_05985</name>
</gene>
<keyword evidence="3" id="KW-1185">Reference proteome</keyword>
<evidence type="ECO:0000259" key="1">
    <source>
        <dbReference type="PROSITE" id="PS50943"/>
    </source>
</evidence>